<dbReference type="Gene3D" id="3.40.30.10">
    <property type="entry name" value="Glutaredoxin"/>
    <property type="match status" value="1"/>
</dbReference>
<evidence type="ECO:0000256" key="5">
    <source>
        <dbReference type="ARBA" id="ARBA00013199"/>
    </source>
</evidence>
<dbReference type="SFLD" id="SFLDS00019">
    <property type="entry name" value="Glutathione_Transferase_(cytos"/>
    <property type="match status" value="1"/>
</dbReference>
<dbReference type="InterPro" id="IPR040079">
    <property type="entry name" value="Glutathione_S-Trfase"/>
</dbReference>
<dbReference type="PROSITE" id="PS50404">
    <property type="entry name" value="GST_NTER"/>
    <property type="match status" value="1"/>
</dbReference>
<dbReference type="GO" id="GO:0006749">
    <property type="term" value="P:glutathione metabolic process"/>
    <property type="evidence" value="ECO:0007669"/>
    <property type="project" value="TreeGrafter"/>
</dbReference>
<evidence type="ECO:0000256" key="6">
    <source>
        <dbReference type="ARBA" id="ARBA00022878"/>
    </source>
</evidence>
<protein>
    <recommendedName>
        <fullName evidence="5">maleylacetoacetate isomerase</fullName>
        <ecNumber evidence="5">5.2.1.2</ecNumber>
    </recommendedName>
</protein>
<dbReference type="NCBIfam" id="TIGR01262">
    <property type="entry name" value="maiA"/>
    <property type="match status" value="1"/>
</dbReference>
<dbReference type="FunFam" id="1.20.1050.10:FF:000010">
    <property type="entry name" value="Maleylacetoacetate isomerase isoform 1"/>
    <property type="match status" value="1"/>
</dbReference>
<reference evidence="11" key="1">
    <citation type="submission" date="2017-02" db="UniProtKB">
        <authorList>
            <consortium name="WormBaseParasite"/>
        </authorList>
    </citation>
    <scope>IDENTIFICATION</scope>
</reference>
<dbReference type="InterPro" id="IPR034330">
    <property type="entry name" value="GST_Zeta_C"/>
</dbReference>
<dbReference type="InterPro" id="IPR005955">
    <property type="entry name" value="GST_Zeta"/>
</dbReference>
<dbReference type="PANTHER" id="PTHR42673:SF4">
    <property type="entry name" value="MALEYLACETOACETATE ISOMERASE"/>
    <property type="match status" value="1"/>
</dbReference>
<comment type="pathway">
    <text evidence="3">Amino-acid degradation; L-phenylalanine degradation; acetoacetate and fumarate from L-phenylalanine: step 5/6.</text>
</comment>
<accession>A0A0N4Z3L8</accession>
<dbReference type="InterPro" id="IPR010987">
    <property type="entry name" value="Glutathione-S-Trfase_C-like"/>
</dbReference>
<dbReference type="CDD" id="cd03191">
    <property type="entry name" value="GST_C_Zeta"/>
    <property type="match status" value="1"/>
</dbReference>
<dbReference type="InterPro" id="IPR036282">
    <property type="entry name" value="Glutathione-S-Trfase_C_sf"/>
</dbReference>
<dbReference type="Pfam" id="PF14497">
    <property type="entry name" value="GST_C_3"/>
    <property type="match status" value="1"/>
</dbReference>
<dbReference type="GO" id="GO:0006559">
    <property type="term" value="P:L-phenylalanine catabolic process"/>
    <property type="evidence" value="ECO:0007669"/>
    <property type="project" value="UniProtKB-UniPathway"/>
</dbReference>
<name>A0A0N4Z3L8_PARTI</name>
<dbReference type="WBParaSite" id="PTRK_0000151100.1">
    <property type="protein sequence ID" value="PTRK_0000151100.1"/>
    <property type="gene ID" value="PTRK_0000151100"/>
</dbReference>
<dbReference type="InterPro" id="IPR004046">
    <property type="entry name" value="GST_C"/>
</dbReference>
<dbReference type="SFLD" id="SFLDG00358">
    <property type="entry name" value="Main_(cytGST)"/>
    <property type="match status" value="1"/>
</dbReference>
<evidence type="ECO:0000256" key="7">
    <source>
        <dbReference type="ARBA" id="ARBA00023232"/>
    </source>
</evidence>
<dbReference type="EC" id="5.2.1.2" evidence="5"/>
<evidence type="ECO:0000259" key="9">
    <source>
        <dbReference type="PROSITE" id="PS50405"/>
    </source>
</evidence>
<evidence type="ECO:0000313" key="11">
    <source>
        <dbReference type="WBParaSite" id="PTRK_0000151100.1"/>
    </source>
</evidence>
<comment type="cofactor">
    <cofactor evidence="2">
        <name>glutathione</name>
        <dbReference type="ChEBI" id="CHEBI:57925"/>
    </cofactor>
</comment>
<dbReference type="SUPFAM" id="SSF52833">
    <property type="entry name" value="Thioredoxin-like"/>
    <property type="match status" value="1"/>
</dbReference>
<evidence type="ECO:0000256" key="2">
    <source>
        <dbReference type="ARBA" id="ARBA00001955"/>
    </source>
</evidence>
<keyword evidence="7" id="KW-0585">Phenylalanine catabolism</keyword>
<keyword evidence="10" id="KW-1185">Reference proteome</keyword>
<evidence type="ECO:0000256" key="4">
    <source>
        <dbReference type="ARBA" id="ARBA00010007"/>
    </source>
</evidence>
<dbReference type="Proteomes" id="UP000038045">
    <property type="component" value="Unplaced"/>
</dbReference>
<evidence type="ECO:0000256" key="3">
    <source>
        <dbReference type="ARBA" id="ARBA00004671"/>
    </source>
</evidence>
<dbReference type="PROSITE" id="PS50405">
    <property type="entry name" value="GST_CTER"/>
    <property type="match status" value="1"/>
</dbReference>
<proteinExistence type="inferred from homology"/>
<dbReference type="GO" id="GO:0016034">
    <property type="term" value="F:maleylacetoacetate isomerase activity"/>
    <property type="evidence" value="ECO:0007669"/>
    <property type="project" value="UniProtKB-EC"/>
</dbReference>
<keyword evidence="6" id="KW-0828">Tyrosine catabolism</keyword>
<dbReference type="SUPFAM" id="SSF47616">
    <property type="entry name" value="GST C-terminal domain-like"/>
    <property type="match status" value="1"/>
</dbReference>
<sequence>MYVLILISKYKYFKRSPEYLKINPNGFLPTLVIDDQPLNESLAIIEFLDEKYPDETPLLPKSLLDRTNVRAIALTIASGIQPIQNLGVLNYYSSDGDKKKEWANHFITKGFEALEVMLQRTHGKFCVGDEITMADICIPPQVYNAKRFDVDMSRFPIISKINEELEKIEAFKKAHPSSQPDAVN</sequence>
<evidence type="ECO:0000259" key="8">
    <source>
        <dbReference type="PROSITE" id="PS50404"/>
    </source>
</evidence>
<dbReference type="UniPathway" id="UPA00139">
    <property type="reaction ID" value="UER00340"/>
</dbReference>
<dbReference type="GO" id="GO:0006572">
    <property type="term" value="P:L-tyrosine catabolic process"/>
    <property type="evidence" value="ECO:0007669"/>
    <property type="project" value="UniProtKB-KW"/>
</dbReference>
<comment type="similarity">
    <text evidence="4">Belongs to the GST superfamily. Zeta family.</text>
</comment>
<dbReference type="Pfam" id="PF13409">
    <property type="entry name" value="GST_N_2"/>
    <property type="match status" value="1"/>
</dbReference>
<dbReference type="AlphaFoldDB" id="A0A0N4Z3L8"/>
<evidence type="ECO:0000256" key="1">
    <source>
        <dbReference type="ARBA" id="ARBA00001622"/>
    </source>
</evidence>
<dbReference type="GO" id="GO:0005739">
    <property type="term" value="C:mitochondrion"/>
    <property type="evidence" value="ECO:0007669"/>
    <property type="project" value="TreeGrafter"/>
</dbReference>
<dbReference type="InterPro" id="IPR036249">
    <property type="entry name" value="Thioredoxin-like_sf"/>
</dbReference>
<evidence type="ECO:0000313" key="10">
    <source>
        <dbReference type="Proteomes" id="UP000038045"/>
    </source>
</evidence>
<dbReference type="Gene3D" id="1.20.1050.10">
    <property type="match status" value="1"/>
</dbReference>
<dbReference type="GO" id="GO:0004364">
    <property type="term" value="F:glutathione transferase activity"/>
    <property type="evidence" value="ECO:0007669"/>
    <property type="project" value="TreeGrafter"/>
</dbReference>
<feature type="domain" description="GST N-terminal" evidence="8">
    <location>
        <begin position="1"/>
        <end position="56"/>
    </location>
</feature>
<dbReference type="STRING" id="131310.A0A0N4Z3L8"/>
<dbReference type="InterPro" id="IPR004045">
    <property type="entry name" value="Glutathione_S-Trfase_N"/>
</dbReference>
<organism evidence="10 11">
    <name type="scientific">Parastrongyloides trichosuri</name>
    <name type="common">Possum-specific nematode worm</name>
    <dbReference type="NCBI Taxonomy" id="131310"/>
    <lineage>
        <taxon>Eukaryota</taxon>
        <taxon>Metazoa</taxon>
        <taxon>Ecdysozoa</taxon>
        <taxon>Nematoda</taxon>
        <taxon>Chromadorea</taxon>
        <taxon>Rhabditida</taxon>
        <taxon>Tylenchina</taxon>
        <taxon>Panagrolaimomorpha</taxon>
        <taxon>Strongyloidoidea</taxon>
        <taxon>Strongyloididae</taxon>
        <taxon>Parastrongyloides</taxon>
    </lineage>
</organism>
<comment type="catalytic activity">
    <reaction evidence="1">
        <text>4-maleylacetoacetate = 4-fumarylacetoacetate</text>
        <dbReference type="Rhea" id="RHEA:14817"/>
        <dbReference type="ChEBI" id="CHEBI:17105"/>
        <dbReference type="ChEBI" id="CHEBI:18034"/>
        <dbReference type="EC" id="5.2.1.2"/>
    </reaction>
</comment>
<dbReference type="PANTHER" id="PTHR42673">
    <property type="entry name" value="MALEYLACETOACETATE ISOMERASE"/>
    <property type="match status" value="1"/>
</dbReference>
<feature type="domain" description="GST C-terminal" evidence="9">
    <location>
        <begin position="62"/>
        <end position="184"/>
    </location>
</feature>